<evidence type="ECO:0000313" key="1">
    <source>
        <dbReference type="EMBL" id="CAK5093210.1"/>
    </source>
</evidence>
<reference evidence="1" key="1">
    <citation type="submission" date="2023-11" db="EMBL/GenBank/DDBJ databases">
        <authorList>
            <person name="Poullet M."/>
        </authorList>
    </citation>
    <scope>NUCLEOTIDE SEQUENCE</scope>
    <source>
        <strain evidence="1">E1834</strain>
    </source>
</reference>
<sequence length="134" mass="16122">MNQEEIEIFGKHQDGEINLDKELKSRFVHLNERFETWIIAEFWLKKALKDISKFFEHKEYYKYEHVLLSSLADNIEKNMELPKEWLIEEKKFHDTIHQVRDKTTHNMLEKSSVSLIFLVVYKNSIRIIVVIVGS</sequence>
<dbReference type="EMBL" id="CAVMJV010000094">
    <property type="protein sequence ID" value="CAK5093210.1"/>
    <property type="molecule type" value="Genomic_DNA"/>
</dbReference>
<proteinExistence type="predicted"/>
<name>A0ACB1ALV1_MELEN</name>
<gene>
    <name evidence="1" type="ORF">MENTE1834_LOCUS40314</name>
</gene>
<dbReference type="Proteomes" id="UP001497535">
    <property type="component" value="Unassembled WGS sequence"/>
</dbReference>
<accession>A0ACB1ALV1</accession>
<keyword evidence="2" id="KW-1185">Reference proteome</keyword>
<comment type="caution">
    <text evidence="1">The sequence shown here is derived from an EMBL/GenBank/DDBJ whole genome shotgun (WGS) entry which is preliminary data.</text>
</comment>
<organism evidence="1 2">
    <name type="scientific">Meloidogyne enterolobii</name>
    <name type="common">Root-knot nematode worm</name>
    <name type="synonym">Meloidogyne mayaguensis</name>
    <dbReference type="NCBI Taxonomy" id="390850"/>
    <lineage>
        <taxon>Eukaryota</taxon>
        <taxon>Metazoa</taxon>
        <taxon>Ecdysozoa</taxon>
        <taxon>Nematoda</taxon>
        <taxon>Chromadorea</taxon>
        <taxon>Rhabditida</taxon>
        <taxon>Tylenchina</taxon>
        <taxon>Tylenchomorpha</taxon>
        <taxon>Tylenchoidea</taxon>
        <taxon>Meloidogynidae</taxon>
        <taxon>Meloidogyninae</taxon>
        <taxon>Meloidogyne</taxon>
    </lineage>
</organism>
<evidence type="ECO:0000313" key="2">
    <source>
        <dbReference type="Proteomes" id="UP001497535"/>
    </source>
</evidence>
<protein>
    <submittedName>
        <fullName evidence="1">Uncharacterized protein</fullName>
    </submittedName>
</protein>